<feature type="compositionally biased region" description="Basic and acidic residues" evidence="6">
    <location>
        <begin position="37"/>
        <end position="69"/>
    </location>
</feature>
<evidence type="ECO:0000256" key="5">
    <source>
        <dbReference type="ARBA" id="ARBA00048434"/>
    </source>
</evidence>
<evidence type="ECO:0000313" key="8">
    <source>
        <dbReference type="Proteomes" id="UP000504607"/>
    </source>
</evidence>
<dbReference type="CDD" id="cd18089">
    <property type="entry name" value="SPOUT_Trm10-like"/>
    <property type="match status" value="1"/>
</dbReference>
<dbReference type="KEGG" id="egu:105049959"/>
<dbReference type="PROSITE" id="PS51675">
    <property type="entry name" value="SAM_MT_TRM10"/>
    <property type="match status" value="1"/>
</dbReference>
<dbReference type="EC" id="2.1.1.221" evidence="1"/>
<sequence>MVETLPRTTPMDQRNGNGQAAAPALSKNARKKLLKQQRLEARKAERKAAEKERKRQEAERRRREWEEKLAAAASEEERARLIESRRETRRERMEKRSEEREMKIGRLRRAAELGQKVVVDLEFAHLMTPNEIHSLVQQIMYCYAVNGRCASPAHLWLTGCRGEIETQLQRLPGFDKWIIEKESRPYIEALQDNKENLVYLTADAETILDELDPKKIYIIGGLVDRNRWKGITMKKANDQGIQSARLPIANYLRMSSSQVLTVNQVVEILLTFLETRDWKSAFFQVIPPRKRGEAEAEEVIEDEKTIDDADIVRVEDEVEGEDVDDEDIRVQKRQCIGESGTEGIEDENAEDSVRTVAASVDEAVNFEGNMHTKEATDGLRE</sequence>
<dbReference type="PANTHER" id="PTHR13563:SF13">
    <property type="entry name" value="TRNA METHYLTRANSFERASE 10 HOMOLOG A"/>
    <property type="match status" value="1"/>
</dbReference>
<evidence type="ECO:0000259" key="7">
    <source>
        <dbReference type="PROSITE" id="PS51675"/>
    </source>
</evidence>
<evidence type="ECO:0000256" key="4">
    <source>
        <dbReference type="ARBA" id="ARBA00022691"/>
    </source>
</evidence>
<dbReference type="InterPro" id="IPR038459">
    <property type="entry name" value="MT_TRM10-typ_sf"/>
</dbReference>
<gene>
    <name evidence="9" type="primary">LOC105049959</name>
</gene>
<organism evidence="8 9">
    <name type="scientific">Elaeis guineensis var. tenera</name>
    <name type="common">Oil palm</name>
    <dbReference type="NCBI Taxonomy" id="51953"/>
    <lineage>
        <taxon>Eukaryota</taxon>
        <taxon>Viridiplantae</taxon>
        <taxon>Streptophyta</taxon>
        <taxon>Embryophyta</taxon>
        <taxon>Tracheophyta</taxon>
        <taxon>Spermatophyta</taxon>
        <taxon>Magnoliopsida</taxon>
        <taxon>Liliopsida</taxon>
        <taxon>Arecaceae</taxon>
        <taxon>Arecoideae</taxon>
        <taxon>Cocoseae</taxon>
        <taxon>Elaeidinae</taxon>
        <taxon>Elaeis</taxon>
    </lineage>
</organism>
<dbReference type="Gene3D" id="3.40.1280.30">
    <property type="match status" value="1"/>
</dbReference>
<comment type="catalytic activity">
    <reaction evidence="5">
        <text>guanosine(9) in tRNA + S-adenosyl-L-methionine = N(1)-methylguanosine(9) in tRNA + S-adenosyl-L-homocysteine + H(+)</text>
        <dbReference type="Rhea" id="RHEA:43156"/>
        <dbReference type="Rhea" id="RHEA-COMP:10367"/>
        <dbReference type="Rhea" id="RHEA-COMP:10368"/>
        <dbReference type="ChEBI" id="CHEBI:15378"/>
        <dbReference type="ChEBI" id="CHEBI:57856"/>
        <dbReference type="ChEBI" id="CHEBI:59789"/>
        <dbReference type="ChEBI" id="CHEBI:73542"/>
        <dbReference type="ChEBI" id="CHEBI:74269"/>
        <dbReference type="EC" id="2.1.1.221"/>
    </reaction>
</comment>
<dbReference type="GeneID" id="105049959"/>
<dbReference type="FunFam" id="3.40.1280.30:FF:000018">
    <property type="entry name" value="Os02g0725600 protein"/>
    <property type="match status" value="1"/>
</dbReference>
<feature type="domain" description="SAM-dependent MTase TRM10-type" evidence="7">
    <location>
        <begin position="103"/>
        <end position="293"/>
    </location>
</feature>
<dbReference type="GO" id="GO:0002939">
    <property type="term" value="P:tRNA N1-guanine methylation"/>
    <property type="evidence" value="ECO:0007669"/>
    <property type="project" value="TreeGrafter"/>
</dbReference>
<feature type="compositionally biased region" description="Polar residues" evidence="6">
    <location>
        <begin position="1"/>
        <end position="18"/>
    </location>
</feature>
<keyword evidence="4" id="KW-0949">S-adenosyl-L-methionine</keyword>
<keyword evidence="8" id="KW-1185">Reference proteome</keyword>
<name>A0A6I9RKG2_ELAGV</name>
<proteinExistence type="predicted"/>
<dbReference type="InterPro" id="IPR007356">
    <property type="entry name" value="tRNA_m1G_MeTrfase_euk"/>
</dbReference>
<evidence type="ECO:0000256" key="1">
    <source>
        <dbReference type="ARBA" id="ARBA00012797"/>
    </source>
</evidence>
<evidence type="ECO:0000256" key="2">
    <source>
        <dbReference type="ARBA" id="ARBA00022603"/>
    </source>
</evidence>
<keyword evidence="2" id="KW-0489">Methyltransferase</keyword>
<dbReference type="OrthoDB" id="278300at2759"/>
<protein>
    <recommendedName>
        <fullName evidence="1">tRNA (guanine(9)-N(1))-methyltransferase</fullName>
        <ecNumber evidence="1">2.1.1.221</ecNumber>
    </recommendedName>
</protein>
<dbReference type="GO" id="GO:0000049">
    <property type="term" value="F:tRNA binding"/>
    <property type="evidence" value="ECO:0007669"/>
    <property type="project" value="TreeGrafter"/>
</dbReference>
<dbReference type="GO" id="GO:0052905">
    <property type="term" value="F:tRNA (guanosine(9)-N1)-methyltransferase activity"/>
    <property type="evidence" value="ECO:0007669"/>
    <property type="project" value="UniProtKB-EC"/>
</dbReference>
<reference evidence="9" key="1">
    <citation type="submission" date="2025-08" db="UniProtKB">
        <authorList>
            <consortium name="RefSeq"/>
        </authorList>
    </citation>
    <scope>IDENTIFICATION</scope>
</reference>
<feature type="region of interest" description="Disordered" evidence="6">
    <location>
        <begin position="1"/>
        <end position="69"/>
    </location>
</feature>
<evidence type="ECO:0000256" key="6">
    <source>
        <dbReference type="SAM" id="MobiDB-lite"/>
    </source>
</evidence>
<dbReference type="PANTHER" id="PTHR13563">
    <property type="entry name" value="TRNA (GUANINE-9-) METHYLTRANSFERASE"/>
    <property type="match status" value="1"/>
</dbReference>
<dbReference type="InParanoid" id="A0A6I9RKG2"/>
<evidence type="ECO:0000256" key="3">
    <source>
        <dbReference type="ARBA" id="ARBA00022679"/>
    </source>
</evidence>
<dbReference type="GO" id="GO:0005634">
    <property type="term" value="C:nucleus"/>
    <property type="evidence" value="ECO:0007669"/>
    <property type="project" value="TreeGrafter"/>
</dbReference>
<accession>A0A6I9RKG2</accession>
<dbReference type="InterPro" id="IPR028564">
    <property type="entry name" value="MT_TRM10-typ"/>
</dbReference>
<dbReference type="RefSeq" id="XP_010928082.1">
    <property type="nucleotide sequence ID" value="XM_010929780.2"/>
</dbReference>
<dbReference type="Proteomes" id="UP000504607">
    <property type="component" value="Chromosome 8"/>
</dbReference>
<keyword evidence="3" id="KW-0808">Transferase</keyword>
<dbReference type="AlphaFoldDB" id="A0A6I9RKG2"/>
<evidence type="ECO:0000313" key="9">
    <source>
        <dbReference type="RefSeq" id="XP_010928082.1"/>
    </source>
</evidence>